<evidence type="ECO:0000313" key="2">
    <source>
        <dbReference type="Proteomes" id="UP000199137"/>
    </source>
</evidence>
<name>A0A1I5URI3_9PSEU</name>
<reference evidence="1 2" key="1">
    <citation type="submission" date="2016-10" db="EMBL/GenBank/DDBJ databases">
        <authorList>
            <person name="de Groot N.N."/>
        </authorList>
    </citation>
    <scope>NUCLEOTIDE SEQUENCE [LARGE SCALE GENOMIC DNA]</scope>
    <source>
        <strain evidence="1 2">DSM 44637</strain>
    </source>
</reference>
<proteinExistence type="predicted"/>
<organism evidence="1 2">
    <name type="scientific">Amycolatopsis rubida</name>
    <dbReference type="NCBI Taxonomy" id="112413"/>
    <lineage>
        <taxon>Bacteria</taxon>
        <taxon>Bacillati</taxon>
        <taxon>Actinomycetota</taxon>
        <taxon>Actinomycetes</taxon>
        <taxon>Pseudonocardiales</taxon>
        <taxon>Pseudonocardiaceae</taxon>
        <taxon>Amycolatopsis</taxon>
    </lineage>
</organism>
<dbReference type="AlphaFoldDB" id="A0A1I5URI3"/>
<gene>
    <name evidence="1" type="ORF">SAMN05421854_10865</name>
</gene>
<dbReference type="EMBL" id="FOWC01000008">
    <property type="protein sequence ID" value="SFP97829.1"/>
    <property type="molecule type" value="Genomic_DNA"/>
</dbReference>
<sequence length="31" mass="3545">MLGIFRNAHDFQKQISLICVANNHGFVVSRE</sequence>
<accession>A0A1I5URI3</accession>
<protein>
    <submittedName>
        <fullName evidence="1">Uncharacterized protein</fullName>
    </submittedName>
</protein>
<evidence type="ECO:0000313" key="1">
    <source>
        <dbReference type="EMBL" id="SFP97829.1"/>
    </source>
</evidence>
<dbReference type="Proteomes" id="UP000199137">
    <property type="component" value="Unassembled WGS sequence"/>
</dbReference>